<feature type="transmembrane region" description="Helical" evidence="7">
    <location>
        <begin position="328"/>
        <end position="345"/>
    </location>
</feature>
<dbReference type="SUPFAM" id="SSF103473">
    <property type="entry name" value="MFS general substrate transporter"/>
    <property type="match status" value="1"/>
</dbReference>
<evidence type="ECO:0000256" key="3">
    <source>
        <dbReference type="ARBA" id="ARBA00022692"/>
    </source>
</evidence>
<dbReference type="FunFam" id="1.20.1250.20:FF:000018">
    <property type="entry name" value="MFS transporter permease"/>
    <property type="match status" value="1"/>
</dbReference>
<dbReference type="PROSITE" id="PS50850">
    <property type="entry name" value="MFS"/>
    <property type="match status" value="1"/>
</dbReference>
<name>A0AAD4I3F7_9PEZI</name>
<comment type="caution">
    <text evidence="9">The sequence shown here is derived from an EMBL/GenBank/DDBJ whole genome shotgun (WGS) entry which is preliminary data.</text>
</comment>
<dbReference type="PANTHER" id="PTHR43791">
    <property type="entry name" value="PERMEASE-RELATED"/>
    <property type="match status" value="1"/>
</dbReference>
<feature type="transmembrane region" description="Helical" evidence="7">
    <location>
        <begin position="181"/>
        <end position="201"/>
    </location>
</feature>
<organism evidence="9 10">
    <name type="scientific">Staphylotrichum longicolle</name>
    <dbReference type="NCBI Taxonomy" id="669026"/>
    <lineage>
        <taxon>Eukaryota</taxon>
        <taxon>Fungi</taxon>
        <taxon>Dikarya</taxon>
        <taxon>Ascomycota</taxon>
        <taxon>Pezizomycotina</taxon>
        <taxon>Sordariomycetes</taxon>
        <taxon>Sordariomycetidae</taxon>
        <taxon>Sordariales</taxon>
        <taxon>Chaetomiaceae</taxon>
        <taxon>Staphylotrichum</taxon>
    </lineage>
</organism>
<proteinExistence type="predicted"/>
<dbReference type="Gene3D" id="1.20.1250.20">
    <property type="entry name" value="MFS general substrate transporter like domains"/>
    <property type="match status" value="2"/>
</dbReference>
<keyword evidence="10" id="KW-1185">Reference proteome</keyword>
<feature type="transmembrane region" description="Helical" evidence="7">
    <location>
        <begin position="381"/>
        <end position="402"/>
    </location>
</feature>
<feature type="transmembrane region" description="Helical" evidence="7">
    <location>
        <begin position="414"/>
        <end position="434"/>
    </location>
</feature>
<feature type="transmembrane region" description="Helical" evidence="7">
    <location>
        <begin position="283"/>
        <end position="308"/>
    </location>
</feature>
<sequence>MEPEQEINQKGAPQVQNTPFPHMGADSETSVETTHEDPEARAIIRRLLWKLDTRILPVFVLLVLCSFLDRTNVGNAKVYNMDKELGLSSLQYQQGLAAFYPLYIAAEIPSNLVLKKVTPRIWIALMTFLWGLICMCLGLVHNFNQFIGLRALLGLAEGGLFPGMVLYLSTIYTRSELALRIGVLYTSTSLSSGFGGLLARAMGAIGDRGGLTAWRWIFVIEGLFTLLCAAFTYVMLPNDMATASFLTPEERDLGIARQAGVEHGTGNKEGHEKLSLAEVRRAFMYPLTWLTAGAYFGLLSAIYSFGLFLPTIILRLGYTANEAQLMTVPPYAVAACMTLVVAFTSDRLKVRGIVMLCTMPIAIIGYSVIANVEVDRPKVKYGMTIMMATGIYSSVPPVLAWLSNNSAGHYKRATAAALQLAIANCGGILAVFLYPDVDGPSFHRGHTIILGLLVGQGAGKYDKYIGYGDDRPPTSS</sequence>
<evidence type="ECO:0000256" key="5">
    <source>
        <dbReference type="ARBA" id="ARBA00023136"/>
    </source>
</evidence>
<keyword evidence="5 7" id="KW-0472">Membrane</keyword>
<feature type="transmembrane region" description="Helical" evidence="7">
    <location>
        <begin position="121"/>
        <end position="141"/>
    </location>
</feature>
<dbReference type="Pfam" id="PF07690">
    <property type="entry name" value="MFS_1"/>
    <property type="match status" value="1"/>
</dbReference>
<feature type="transmembrane region" description="Helical" evidence="7">
    <location>
        <begin position="93"/>
        <end position="114"/>
    </location>
</feature>
<keyword evidence="3 7" id="KW-0812">Transmembrane</keyword>
<feature type="domain" description="Major facilitator superfamily (MFS) profile" evidence="8">
    <location>
        <begin position="55"/>
        <end position="476"/>
    </location>
</feature>
<dbReference type="InterPro" id="IPR036259">
    <property type="entry name" value="MFS_trans_sf"/>
</dbReference>
<dbReference type="AlphaFoldDB" id="A0AAD4I3F7"/>
<dbReference type="PANTHER" id="PTHR43791:SF67">
    <property type="entry name" value="TRANSPORTER, PUTATIVE (AFU_ORTHOLOGUE AFUA_3G04010)-RELATED"/>
    <property type="match status" value="1"/>
</dbReference>
<dbReference type="GO" id="GO:0022857">
    <property type="term" value="F:transmembrane transporter activity"/>
    <property type="evidence" value="ECO:0007669"/>
    <property type="project" value="InterPro"/>
</dbReference>
<evidence type="ECO:0000256" key="2">
    <source>
        <dbReference type="ARBA" id="ARBA00022448"/>
    </source>
</evidence>
<evidence type="ECO:0000259" key="8">
    <source>
        <dbReference type="PROSITE" id="PS50850"/>
    </source>
</evidence>
<dbReference type="GO" id="GO:0016020">
    <property type="term" value="C:membrane"/>
    <property type="evidence" value="ECO:0007669"/>
    <property type="project" value="UniProtKB-SubCell"/>
</dbReference>
<protein>
    <recommendedName>
        <fullName evidence="8">Major facilitator superfamily (MFS) profile domain-containing protein</fullName>
    </recommendedName>
</protein>
<evidence type="ECO:0000313" key="9">
    <source>
        <dbReference type="EMBL" id="KAG7291048.1"/>
    </source>
</evidence>
<dbReference type="Proteomes" id="UP001197093">
    <property type="component" value="Unassembled WGS sequence"/>
</dbReference>
<comment type="subcellular location">
    <subcellularLocation>
        <location evidence="1">Membrane</location>
        <topology evidence="1">Multi-pass membrane protein</topology>
    </subcellularLocation>
</comment>
<reference evidence="9" key="1">
    <citation type="submission" date="2023-02" db="EMBL/GenBank/DDBJ databases">
        <authorList>
            <person name="Palmer J.M."/>
        </authorList>
    </citation>
    <scope>NUCLEOTIDE SEQUENCE</scope>
    <source>
        <strain evidence="9">FW57</strain>
    </source>
</reference>
<keyword evidence="4 7" id="KW-1133">Transmembrane helix</keyword>
<evidence type="ECO:0000256" key="7">
    <source>
        <dbReference type="SAM" id="Phobius"/>
    </source>
</evidence>
<feature type="transmembrane region" description="Helical" evidence="7">
    <location>
        <begin position="147"/>
        <end position="169"/>
    </location>
</feature>
<gene>
    <name evidence="9" type="ORF">NEMBOFW57_001058</name>
</gene>
<keyword evidence="2" id="KW-0813">Transport</keyword>
<accession>A0AAD4I3F7</accession>
<feature type="transmembrane region" description="Helical" evidence="7">
    <location>
        <begin position="352"/>
        <end position="369"/>
    </location>
</feature>
<dbReference type="InterPro" id="IPR011701">
    <property type="entry name" value="MFS"/>
</dbReference>
<dbReference type="FunFam" id="1.20.1250.20:FF:000013">
    <property type="entry name" value="MFS general substrate transporter"/>
    <property type="match status" value="1"/>
</dbReference>
<feature type="transmembrane region" description="Helical" evidence="7">
    <location>
        <begin position="213"/>
        <end position="236"/>
    </location>
</feature>
<evidence type="ECO:0000313" key="10">
    <source>
        <dbReference type="Proteomes" id="UP001197093"/>
    </source>
</evidence>
<evidence type="ECO:0000256" key="1">
    <source>
        <dbReference type="ARBA" id="ARBA00004141"/>
    </source>
</evidence>
<evidence type="ECO:0000256" key="4">
    <source>
        <dbReference type="ARBA" id="ARBA00022989"/>
    </source>
</evidence>
<dbReference type="EMBL" id="JAHCVI010000001">
    <property type="protein sequence ID" value="KAG7291048.1"/>
    <property type="molecule type" value="Genomic_DNA"/>
</dbReference>
<evidence type="ECO:0000256" key="6">
    <source>
        <dbReference type="SAM" id="MobiDB-lite"/>
    </source>
</evidence>
<feature type="region of interest" description="Disordered" evidence="6">
    <location>
        <begin position="1"/>
        <end position="36"/>
    </location>
</feature>
<dbReference type="InterPro" id="IPR020846">
    <property type="entry name" value="MFS_dom"/>
</dbReference>
<feature type="transmembrane region" description="Helical" evidence="7">
    <location>
        <begin position="55"/>
        <end position="73"/>
    </location>
</feature>